<dbReference type="InterPro" id="IPR012990">
    <property type="entry name" value="Beta-sandwich_Sec23_24"/>
</dbReference>
<evidence type="ECO:0000313" key="19">
    <source>
        <dbReference type="Proteomes" id="UP000818624"/>
    </source>
</evidence>
<dbReference type="SUPFAM" id="SSF81811">
    <property type="entry name" value="Helical domain of Sec23/24"/>
    <property type="match status" value="1"/>
</dbReference>
<dbReference type="Gene3D" id="2.60.40.1670">
    <property type="entry name" value="beta-sandwich domain of Sec23/24"/>
    <property type="match status" value="1"/>
</dbReference>
<evidence type="ECO:0000256" key="10">
    <source>
        <dbReference type="ARBA" id="ARBA00023034"/>
    </source>
</evidence>
<evidence type="ECO:0000256" key="9">
    <source>
        <dbReference type="ARBA" id="ARBA00022927"/>
    </source>
</evidence>
<evidence type="ECO:0000259" key="16">
    <source>
        <dbReference type="Pfam" id="PF04815"/>
    </source>
</evidence>
<feature type="compositionally biased region" description="Low complexity" evidence="12">
    <location>
        <begin position="123"/>
        <end position="132"/>
    </location>
</feature>
<sequence>MAAPVRPAAGARMTHPNAQARMSMPAAPSAPGAPNAHMRTGTVGGAVRPPNPRLTRAPSMGGIGHAARGSMAANAPPMPRPPPQRAVSGGAPQMRSASGPPMRPIGGPAARPPPGAASGTVNGPPAGSVGAARPPPPSRSTGAAAAAAPPGAAVPRADAPPLTHRASASALARPPPAAPSPSGAGTPPASSPPATSPRTRPSASSAAARRRAYASAHAFANSVSYPSSQPAPGADDGSDVFTPAMLGHSPMRSVSGHLQSSAPTPHGAGAARVMSTGAPGATPGAPVPTVPTVPAPGAAAPGAAPGAPSADGVTAQMQAMNVNGARTATGRQVNQLLNAVLGQQPFNMDDVSMPPPPIQLPPGTALSANSGNAEASWQRSTLNAVPTTSSMLSKSKLPLAVVLSPMRSVRERDGDAPVPVVGDSVIARCRRCRTYINPFVTFVEGGHRWRCCMCNITNEVPQLFDWDAETNQPADRWKRAELTSPVVEFVAPREYMVRPPQPPVYVFLLDVSHAAVQAGVVATAASTILGALDRIPNKDNRTRVAVIGFDAQLHFFRIAPGETEASLLVVSDLDDVFLPQPNDLLVNLSEAREGLVSLLSNLGAMYEHATSPGSALGAALQAAFKLISVHGGKIEVLTASLPSLGPGALKRREDPKLYGGPRESSMLTPGSPFYKTFPIDCSRHQVSVDMWVFGAAYNDLATLSCLPRYTGGQTFYYPKFDARVPQDAERFATELGNVLASPVSFEAVLRMRATRGIRPTSFYGNFFVRSSDLLALPSVAPDQSYVIECEIEETLNQPIVVFQSVVLHSTSDGERRIRVITLALPTTTSLSEVYASADPVAITAVLAAKAVEKSLHARLDDARGYLRTRLAEMLYNYRATMTNARGSSGAQPLSIAANLVSLPLLVLGLLRCPGLRISTQLSPDQRAYSHTLLSTLPMQRLVPYLVPNFYALHSMPSTAGLVDPATQLVMLPPRMNLSSERLERHGLYLIDNGLDLILWLGRAAVPNLTMDVFGAPDYASLRSGKLALPVLDNPMSRRVHAILHYLGGSRRGAYAPTLYLVKEDGEASLRLYALSQLIEDRFEQTSGYIQFLSQIRDKVNGH</sequence>
<dbReference type="InterPro" id="IPR007123">
    <property type="entry name" value="Gelsolin-like_dom"/>
</dbReference>
<evidence type="ECO:0000313" key="18">
    <source>
        <dbReference type="EMBL" id="WFD47996.1"/>
    </source>
</evidence>
<dbReference type="CDD" id="cd01479">
    <property type="entry name" value="Sec24-like"/>
    <property type="match status" value="1"/>
</dbReference>
<feature type="domain" description="Sec23/Sec24 beta-sandwich" evidence="17">
    <location>
        <begin position="745"/>
        <end position="827"/>
    </location>
</feature>
<dbReference type="SUPFAM" id="SSF82919">
    <property type="entry name" value="Zn-finger domain of Sec23/24"/>
    <property type="match status" value="1"/>
</dbReference>
<dbReference type="SUPFAM" id="SSF53300">
    <property type="entry name" value="vWA-like"/>
    <property type="match status" value="1"/>
</dbReference>
<name>A0ABY8EQY3_MALFU</name>
<dbReference type="Gene3D" id="3.40.50.410">
    <property type="entry name" value="von Willebrand factor, type A domain"/>
    <property type="match status" value="1"/>
</dbReference>
<evidence type="ECO:0000256" key="6">
    <source>
        <dbReference type="ARBA" id="ARBA00022490"/>
    </source>
</evidence>
<dbReference type="Proteomes" id="UP000818624">
    <property type="component" value="Chromosome 2"/>
</dbReference>
<keyword evidence="6" id="KW-0963">Cytoplasm</keyword>
<organism evidence="18 19">
    <name type="scientific">Malassezia furfur</name>
    <name type="common">Pityriasis versicolor infection agent</name>
    <name type="synonym">Pityrosporum furfur</name>
    <dbReference type="NCBI Taxonomy" id="55194"/>
    <lineage>
        <taxon>Eukaryota</taxon>
        <taxon>Fungi</taxon>
        <taxon>Dikarya</taxon>
        <taxon>Basidiomycota</taxon>
        <taxon>Ustilaginomycotina</taxon>
        <taxon>Malasseziomycetes</taxon>
        <taxon>Malasseziales</taxon>
        <taxon>Malasseziaceae</taxon>
        <taxon>Malassezia</taxon>
    </lineage>
</organism>
<keyword evidence="11" id="KW-0472">Membrane</keyword>
<dbReference type="InterPro" id="IPR036180">
    <property type="entry name" value="Gelsolin-like_dom_sf"/>
</dbReference>
<evidence type="ECO:0000259" key="14">
    <source>
        <dbReference type="Pfam" id="PF04810"/>
    </source>
</evidence>
<feature type="compositionally biased region" description="Low complexity" evidence="12">
    <location>
        <begin position="18"/>
        <end position="36"/>
    </location>
</feature>
<dbReference type="Pfam" id="PF04815">
    <property type="entry name" value="Sec23_helical"/>
    <property type="match status" value="1"/>
</dbReference>
<dbReference type="EMBL" id="CP046235">
    <property type="protein sequence ID" value="WFD47996.1"/>
    <property type="molecule type" value="Genomic_DNA"/>
</dbReference>
<feature type="domain" description="Sec23/Sec24 helical" evidence="16">
    <location>
        <begin position="838"/>
        <end position="942"/>
    </location>
</feature>
<dbReference type="Pfam" id="PF04811">
    <property type="entry name" value="Sec23_trunk"/>
    <property type="match status" value="1"/>
</dbReference>
<dbReference type="InterPro" id="IPR006900">
    <property type="entry name" value="Sec23/24_helical_dom"/>
</dbReference>
<dbReference type="SUPFAM" id="SSF81995">
    <property type="entry name" value="beta-sandwich domain of Sec23/24"/>
    <property type="match status" value="1"/>
</dbReference>
<keyword evidence="19" id="KW-1185">Reference proteome</keyword>
<feature type="compositionally biased region" description="Low complexity" evidence="12">
    <location>
        <begin position="196"/>
        <end position="207"/>
    </location>
</feature>
<feature type="domain" description="Zinc finger Sec23/Sec24-type" evidence="14">
    <location>
        <begin position="426"/>
        <end position="462"/>
    </location>
</feature>
<feature type="compositionally biased region" description="Low complexity" evidence="12">
    <location>
        <begin position="139"/>
        <end position="172"/>
    </location>
</feature>
<dbReference type="PANTHER" id="PTHR13803">
    <property type="entry name" value="SEC24-RELATED PROTEIN"/>
    <property type="match status" value="1"/>
</dbReference>
<evidence type="ECO:0000259" key="17">
    <source>
        <dbReference type="Pfam" id="PF08033"/>
    </source>
</evidence>
<dbReference type="InterPro" id="IPR006896">
    <property type="entry name" value="Sec23/24_trunk_dom"/>
</dbReference>
<keyword evidence="5" id="KW-0813">Transport</keyword>
<reference evidence="18 19" key="1">
    <citation type="journal article" date="2020" name="Elife">
        <title>Loss of centromere function drives karyotype evolution in closely related Malassezia species.</title>
        <authorList>
            <person name="Sankaranarayanan S.R."/>
            <person name="Ianiri G."/>
            <person name="Coelho M.A."/>
            <person name="Reza M.H."/>
            <person name="Thimmappa B.C."/>
            <person name="Ganguly P."/>
            <person name="Vadnala R.N."/>
            <person name="Sun S."/>
            <person name="Siddharthan R."/>
            <person name="Tellgren-Roth C."/>
            <person name="Dawson T.L."/>
            <person name="Heitman J."/>
            <person name="Sanyal K."/>
        </authorList>
    </citation>
    <scope>NUCLEOTIDE SEQUENCE [LARGE SCALE GENOMIC DNA]</scope>
    <source>
        <strain evidence="18">CBS14141</strain>
    </source>
</reference>
<evidence type="ECO:0000256" key="3">
    <source>
        <dbReference type="ARBA" id="ARBA00004586"/>
    </source>
</evidence>
<dbReference type="InterPro" id="IPR041742">
    <property type="entry name" value="Sec24-like_trunk_dom"/>
</dbReference>
<keyword evidence="9" id="KW-0653">Protein transport</keyword>
<evidence type="ECO:0000256" key="12">
    <source>
        <dbReference type="SAM" id="MobiDB-lite"/>
    </source>
</evidence>
<keyword evidence="7" id="KW-0256">Endoplasmic reticulum</keyword>
<evidence type="ECO:0000256" key="5">
    <source>
        <dbReference type="ARBA" id="ARBA00022448"/>
    </source>
</evidence>
<evidence type="ECO:0000256" key="7">
    <source>
        <dbReference type="ARBA" id="ARBA00022824"/>
    </source>
</evidence>
<accession>A0ABY8EQY3</accession>
<dbReference type="InterPro" id="IPR029006">
    <property type="entry name" value="ADF-H/Gelsolin-like_dom_sf"/>
</dbReference>
<gene>
    <name evidence="18" type="primary">SEC24</name>
    <name evidence="18" type="ORF">GLX27_002661</name>
</gene>
<dbReference type="InterPro" id="IPR036175">
    <property type="entry name" value="Sec23/24_helical_dom_sf"/>
</dbReference>
<evidence type="ECO:0000259" key="15">
    <source>
        <dbReference type="Pfam" id="PF04811"/>
    </source>
</evidence>
<dbReference type="Gene3D" id="1.20.120.730">
    <property type="entry name" value="Sec23/Sec24 helical domain"/>
    <property type="match status" value="1"/>
</dbReference>
<keyword evidence="8" id="KW-0931">ER-Golgi transport</keyword>
<dbReference type="Gene3D" id="2.30.30.380">
    <property type="entry name" value="Zn-finger domain of Sec23/24"/>
    <property type="match status" value="1"/>
</dbReference>
<feature type="region of interest" description="Disordered" evidence="12">
    <location>
        <begin position="1"/>
        <end position="210"/>
    </location>
</feature>
<evidence type="ECO:0000256" key="8">
    <source>
        <dbReference type="ARBA" id="ARBA00022892"/>
    </source>
</evidence>
<dbReference type="Gene3D" id="3.40.20.10">
    <property type="entry name" value="Severin"/>
    <property type="match status" value="1"/>
</dbReference>
<evidence type="ECO:0000256" key="4">
    <source>
        <dbReference type="ARBA" id="ARBA00008334"/>
    </source>
</evidence>
<dbReference type="Pfam" id="PF08033">
    <property type="entry name" value="Sec23_BS"/>
    <property type="match status" value="1"/>
</dbReference>
<protein>
    <submittedName>
        <fullName evidence="18">COPII subunit</fullName>
    </submittedName>
</protein>
<evidence type="ECO:0000256" key="1">
    <source>
        <dbReference type="ARBA" id="ARBA00004394"/>
    </source>
</evidence>
<dbReference type="InterPro" id="IPR006895">
    <property type="entry name" value="Znf_Sec23_Sec24"/>
</dbReference>
<proteinExistence type="inferred from homology"/>
<dbReference type="SUPFAM" id="SSF82754">
    <property type="entry name" value="C-terminal, gelsolin-like domain of Sec23/24"/>
    <property type="match status" value="1"/>
</dbReference>
<keyword evidence="10" id="KW-0333">Golgi apparatus</keyword>
<feature type="domain" description="Sec23/Sec24 trunk" evidence="15">
    <location>
        <begin position="500"/>
        <end position="737"/>
    </location>
</feature>
<feature type="domain" description="Gelsolin-like" evidence="13">
    <location>
        <begin position="970"/>
        <end position="1042"/>
    </location>
</feature>
<feature type="region of interest" description="Disordered" evidence="12">
    <location>
        <begin position="223"/>
        <end position="287"/>
    </location>
</feature>
<evidence type="ECO:0000256" key="2">
    <source>
        <dbReference type="ARBA" id="ARBA00004496"/>
    </source>
</evidence>
<dbReference type="InterPro" id="IPR050550">
    <property type="entry name" value="SEC23_SEC24_subfamily"/>
</dbReference>
<dbReference type="PANTHER" id="PTHR13803:SF39">
    <property type="entry name" value="SECRETORY 24AB, ISOFORM A"/>
    <property type="match status" value="1"/>
</dbReference>
<dbReference type="InterPro" id="IPR036465">
    <property type="entry name" value="vWFA_dom_sf"/>
</dbReference>
<evidence type="ECO:0000259" key="13">
    <source>
        <dbReference type="Pfam" id="PF00626"/>
    </source>
</evidence>
<dbReference type="InterPro" id="IPR036174">
    <property type="entry name" value="Znf_Sec23_Sec24_sf"/>
</dbReference>
<dbReference type="Pfam" id="PF04810">
    <property type="entry name" value="zf-Sec23_Sec24"/>
    <property type="match status" value="1"/>
</dbReference>
<comment type="subcellular location">
    <subcellularLocation>
        <location evidence="2">Cytoplasm</location>
    </subcellularLocation>
    <subcellularLocation>
        <location evidence="3">Endoplasmic reticulum membrane</location>
    </subcellularLocation>
    <subcellularLocation>
        <location evidence="1">Golgi apparatus membrane</location>
    </subcellularLocation>
</comment>
<dbReference type="Pfam" id="PF00626">
    <property type="entry name" value="Gelsolin"/>
    <property type="match status" value="1"/>
</dbReference>
<comment type="similarity">
    <text evidence="4">Belongs to the SEC23/SEC24 family. SEC24 subfamily.</text>
</comment>
<evidence type="ECO:0000256" key="11">
    <source>
        <dbReference type="ARBA" id="ARBA00023136"/>
    </source>
</evidence>